<feature type="non-terminal residue" evidence="1">
    <location>
        <position position="1"/>
    </location>
</feature>
<name>A0A382VFM4_9ZZZZ</name>
<accession>A0A382VFM4</accession>
<evidence type="ECO:0000313" key="1">
    <source>
        <dbReference type="EMBL" id="SVD45200.1"/>
    </source>
</evidence>
<gene>
    <name evidence="1" type="ORF">METZ01_LOCUS398054</name>
</gene>
<dbReference type="AlphaFoldDB" id="A0A382VFM4"/>
<proteinExistence type="predicted"/>
<protein>
    <submittedName>
        <fullName evidence="1">Uncharacterized protein</fullName>
    </submittedName>
</protein>
<reference evidence="1" key="1">
    <citation type="submission" date="2018-05" db="EMBL/GenBank/DDBJ databases">
        <authorList>
            <person name="Lanie J.A."/>
            <person name="Ng W.-L."/>
            <person name="Kazmierczak K.M."/>
            <person name="Andrzejewski T.M."/>
            <person name="Davidsen T.M."/>
            <person name="Wayne K.J."/>
            <person name="Tettelin H."/>
            <person name="Glass J.I."/>
            <person name="Rusch D."/>
            <person name="Podicherti R."/>
            <person name="Tsui H.-C.T."/>
            <person name="Winkler M.E."/>
        </authorList>
    </citation>
    <scope>NUCLEOTIDE SEQUENCE</scope>
</reference>
<sequence>KNMGFGVFVFIADNSGFCLRKRQLWAHGGCIESDGFFMEEKSLHAGLLEV</sequence>
<dbReference type="EMBL" id="UINC01151534">
    <property type="protein sequence ID" value="SVD45200.1"/>
    <property type="molecule type" value="Genomic_DNA"/>
</dbReference>
<organism evidence="1">
    <name type="scientific">marine metagenome</name>
    <dbReference type="NCBI Taxonomy" id="408172"/>
    <lineage>
        <taxon>unclassified sequences</taxon>
        <taxon>metagenomes</taxon>
        <taxon>ecological metagenomes</taxon>
    </lineage>
</organism>